<keyword evidence="2" id="KW-1003">Cell membrane</keyword>
<dbReference type="InterPro" id="IPR001123">
    <property type="entry name" value="LeuE-type"/>
</dbReference>
<keyword evidence="4 6" id="KW-1133">Transmembrane helix</keyword>
<comment type="subcellular location">
    <subcellularLocation>
        <location evidence="1">Cell membrane</location>
        <topology evidence="1">Multi-pass membrane protein</topology>
    </subcellularLocation>
</comment>
<dbReference type="GO" id="GO:0005886">
    <property type="term" value="C:plasma membrane"/>
    <property type="evidence" value="ECO:0007669"/>
    <property type="project" value="UniProtKB-SubCell"/>
</dbReference>
<sequence length="204" mass="21827">MSDLTIYLTGLGIGLSLIIAIGAQNAFVLRQGLRGSHVFPVVLTCALSDAILIVVGVTSFAKIAAWLPMVDPVMRYGGAAFLLWYGARNMRAAFTSSQALWIDGAAPREPLRPVLLTALALTWLNPHVYLDTVVLLGTISTQYAGQQFAFAAGAVSGSFLFFFALGYGAGRLRPLFAQPRAWRLLEGGIALVMWAIAVKLILSA</sequence>
<keyword evidence="8" id="KW-1185">Reference proteome</keyword>
<protein>
    <submittedName>
        <fullName evidence="7">Amino acid transporter</fullName>
    </submittedName>
</protein>
<evidence type="ECO:0000256" key="5">
    <source>
        <dbReference type="ARBA" id="ARBA00023136"/>
    </source>
</evidence>
<evidence type="ECO:0000256" key="1">
    <source>
        <dbReference type="ARBA" id="ARBA00004651"/>
    </source>
</evidence>
<keyword evidence="5 6" id="KW-0472">Membrane</keyword>
<dbReference type="AlphaFoldDB" id="A0A2K8KE77"/>
<dbReference type="RefSeq" id="WP_071479155.1">
    <property type="nucleotide sequence ID" value="NZ_CP024899.1"/>
</dbReference>
<dbReference type="KEGG" id="rbg:BG454_03905"/>
<reference evidence="7 8" key="1">
    <citation type="submission" date="2017-11" db="EMBL/GenBank/DDBJ databases">
        <title>Revised Sequence and Annotation of the Rhodobaca barguzinensis strain alga05 Genome.</title>
        <authorList>
            <person name="Kopejtka K."/>
            <person name="Tomasch J.M."/>
            <person name="Bunk B."/>
            <person name="Koblizek M."/>
        </authorList>
    </citation>
    <scope>NUCLEOTIDE SEQUENCE [LARGE SCALE GENOMIC DNA]</scope>
    <source>
        <strain evidence="8">alga05</strain>
    </source>
</reference>
<dbReference type="GO" id="GO:0015171">
    <property type="term" value="F:amino acid transmembrane transporter activity"/>
    <property type="evidence" value="ECO:0007669"/>
    <property type="project" value="TreeGrafter"/>
</dbReference>
<evidence type="ECO:0000256" key="6">
    <source>
        <dbReference type="SAM" id="Phobius"/>
    </source>
</evidence>
<evidence type="ECO:0000256" key="2">
    <source>
        <dbReference type="ARBA" id="ARBA00022475"/>
    </source>
</evidence>
<evidence type="ECO:0000313" key="8">
    <source>
        <dbReference type="Proteomes" id="UP000228948"/>
    </source>
</evidence>
<organism evidence="7 8">
    <name type="scientific">Roseinatronobacter bogoriensis subsp. barguzinensis</name>
    <dbReference type="NCBI Taxonomy" id="441209"/>
    <lineage>
        <taxon>Bacteria</taxon>
        <taxon>Pseudomonadati</taxon>
        <taxon>Pseudomonadota</taxon>
        <taxon>Alphaproteobacteria</taxon>
        <taxon>Rhodobacterales</taxon>
        <taxon>Paracoccaceae</taxon>
        <taxon>Roseinatronobacter</taxon>
    </lineage>
</organism>
<evidence type="ECO:0000256" key="3">
    <source>
        <dbReference type="ARBA" id="ARBA00022692"/>
    </source>
</evidence>
<proteinExistence type="predicted"/>
<accession>A0A2K8KE77</accession>
<dbReference type="EMBL" id="CP024899">
    <property type="protein sequence ID" value="ATX65078.1"/>
    <property type="molecule type" value="Genomic_DNA"/>
</dbReference>
<feature type="transmembrane region" description="Helical" evidence="6">
    <location>
        <begin position="148"/>
        <end position="169"/>
    </location>
</feature>
<name>A0A2K8KE77_9RHOB</name>
<feature type="transmembrane region" description="Helical" evidence="6">
    <location>
        <begin position="73"/>
        <end position="90"/>
    </location>
</feature>
<dbReference type="Proteomes" id="UP000228948">
    <property type="component" value="Chromosome"/>
</dbReference>
<dbReference type="Pfam" id="PF01810">
    <property type="entry name" value="LysE"/>
    <property type="match status" value="1"/>
</dbReference>
<evidence type="ECO:0000313" key="7">
    <source>
        <dbReference type="EMBL" id="ATX65078.1"/>
    </source>
</evidence>
<gene>
    <name evidence="7" type="ORF">BG454_03905</name>
</gene>
<keyword evidence="3 6" id="KW-0812">Transmembrane</keyword>
<dbReference type="PANTHER" id="PTHR30086">
    <property type="entry name" value="ARGININE EXPORTER PROTEIN ARGO"/>
    <property type="match status" value="1"/>
</dbReference>
<feature type="transmembrane region" description="Helical" evidence="6">
    <location>
        <begin position="181"/>
        <end position="202"/>
    </location>
</feature>
<evidence type="ECO:0000256" key="4">
    <source>
        <dbReference type="ARBA" id="ARBA00022989"/>
    </source>
</evidence>
<dbReference type="PANTHER" id="PTHR30086:SF20">
    <property type="entry name" value="ARGININE EXPORTER PROTEIN ARGO-RELATED"/>
    <property type="match status" value="1"/>
</dbReference>
<feature type="transmembrane region" description="Helical" evidence="6">
    <location>
        <begin position="6"/>
        <end position="29"/>
    </location>
</feature>
<dbReference type="OrthoDB" id="5638726at2"/>
<feature type="transmembrane region" description="Helical" evidence="6">
    <location>
        <begin position="41"/>
        <end position="67"/>
    </location>
</feature>